<protein>
    <recommendedName>
        <fullName evidence="5">Tat pathway signal sequence</fullName>
    </recommendedName>
</protein>
<keyword evidence="2" id="KW-1133">Transmembrane helix</keyword>
<dbReference type="EMBL" id="RYZI01000057">
    <property type="protein sequence ID" value="RWA12216.1"/>
    <property type="molecule type" value="Genomic_DNA"/>
</dbReference>
<comment type="caution">
    <text evidence="3">The sequence shown here is derived from an EMBL/GenBank/DDBJ whole genome shotgun (WGS) entry which is preliminary data.</text>
</comment>
<evidence type="ECO:0000256" key="2">
    <source>
        <dbReference type="SAM" id="Phobius"/>
    </source>
</evidence>
<sequence length="275" mass="31695">MEKNTEESHEALLPQCACGSRTTWHRTRSKNSWQSTSAFGKTNILLFSVLVLLLYIAIVVTASFAINKCDDYSGQTDDEYSNLLGYQMQYERRTEWYPSEAPFDLEPSDELDMAWDDLLYAINVRLTEDELRRFNVNMTNRVQVSGGDYLGSIGVYHHLHCLNNLRMLIHWDYYKPKWEDYAFPEQFGVEHSDHCINSLRQAVMCHPNTAITSFEWVDEFNSLEGKVQRLEAMSTCAKWSSINEWARKKALVKGNFSYRPGPFAANQPGTTIGSK</sequence>
<comment type="similarity">
    <text evidence="1">Belongs to the ustYa family.</text>
</comment>
<dbReference type="AlphaFoldDB" id="A0A439DCU3"/>
<evidence type="ECO:0000256" key="1">
    <source>
        <dbReference type="ARBA" id="ARBA00035112"/>
    </source>
</evidence>
<evidence type="ECO:0008006" key="5">
    <source>
        <dbReference type="Google" id="ProtNLM"/>
    </source>
</evidence>
<keyword evidence="2" id="KW-0472">Membrane</keyword>
<evidence type="ECO:0000313" key="4">
    <source>
        <dbReference type="Proteomes" id="UP000286045"/>
    </source>
</evidence>
<proteinExistence type="inferred from homology"/>
<gene>
    <name evidence="3" type="ORF">EKO27_g2920</name>
</gene>
<reference evidence="3 4" key="1">
    <citation type="submission" date="2018-12" db="EMBL/GenBank/DDBJ databases">
        <title>Draft genome sequence of Xylaria grammica IHI A82.</title>
        <authorList>
            <person name="Buettner E."/>
            <person name="Kellner H."/>
        </authorList>
    </citation>
    <scope>NUCLEOTIDE SEQUENCE [LARGE SCALE GENOMIC DNA]</scope>
    <source>
        <strain evidence="3 4">IHI A82</strain>
    </source>
</reference>
<keyword evidence="4" id="KW-1185">Reference proteome</keyword>
<dbReference type="Pfam" id="PF11807">
    <property type="entry name" value="UstYa"/>
    <property type="match status" value="1"/>
</dbReference>
<accession>A0A439DCU3</accession>
<dbReference type="GO" id="GO:0043386">
    <property type="term" value="P:mycotoxin biosynthetic process"/>
    <property type="evidence" value="ECO:0007669"/>
    <property type="project" value="InterPro"/>
</dbReference>
<organism evidence="3 4">
    <name type="scientific">Xylaria grammica</name>
    <dbReference type="NCBI Taxonomy" id="363999"/>
    <lineage>
        <taxon>Eukaryota</taxon>
        <taxon>Fungi</taxon>
        <taxon>Dikarya</taxon>
        <taxon>Ascomycota</taxon>
        <taxon>Pezizomycotina</taxon>
        <taxon>Sordariomycetes</taxon>
        <taxon>Xylariomycetidae</taxon>
        <taxon>Xylariales</taxon>
        <taxon>Xylariaceae</taxon>
        <taxon>Xylaria</taxon>
    </lineage>
</organism>
<dbReference type="STRING" id="363999.A0A439DCU3"/>
<dbReference type="Proteomes" id="UP000286045">
    <property type="component" value="Unassembled WGS sequence"/>
</dbReference>
<name>A0A439DCU3_9PEZI</name>
<dbReference type="PANTHER" id="PTHR33365">
    <property type="entry name" value="YALI0B05434P"/>
    <property type="match status" value="1"/>
</dbReference>
<evidence type="ECO:0000313" key="3">
    <source>
        <dbReference type="EMBL" id="RWA12216.1"/>
    </source>
</evidence>
<dbReference type="InterPro" id="IPR021765">
    <property type="entry name" value="UstYa-like"/>
</dbReference>
<feature type="transmembrane region" description="Helical" evidence="2">
    <location>
        <begin position="44"/>
        <end position="66"/>
    </location>
</feature>
<keyword evidence="2" id="KW-0812">Transmembrane</keyword>
<dbReference type="PANTHER" id="PTHR33365:SF12">
    <property type="entry name" value="TAT PATHWAY SIGNAL SEQUENCE"/>
    <property type="match status" value="1"/>
</dbReference>